<reference evidence="2 3" key="1">
    <citation type="submission" date="2019-05" db="EMBL/GenBank/DDBJ databases">
        <title>Another draft genome of Portunus trituberculatus and its Hox gene families provides insights of decapod evolution.</title>
        <authorList>
            <person name="Jeong J.-H."/>
            <person name="Song I."/>
            <person name="Kim S."/>
            <person name="Choi T."/>
            <person name="Kim D."/>
            <person name="Ryu S."/>
            <person name="Kim W."/>
        </authorList>
    </citation>
    <scope>NUCLEOTIDE SEQUENCE [LARGE SCALE GENOMIC DNA]</scope>
    <source>
        <tissue evidence="2">Muscle</tissue>
    </source>
</reference>
<dbReference type="EMBL" id="VSRR010023821">
    <property type="protein sequence ID" value="MPC65779.1"/>
    <property type="molecule type" value="Genomic_DNA"/>
</dbReference>
<evidence type="ECO:0000313" key="3">
    <source>
        <dbReference type="Proteomes" id="UP000324222"/>
    </source>
</evidence>
<dbReference type="Proteomes" id="UP000324222">
    <property type="component" value="Unassembled WGS sequence"/>
</dbReference>
<organism evidence="2 3">
    <name type="scientific">Portunus trituberculatus</name>
    <name type="common">Swimming crab</name>
    <name type="synonym">Neptunus trituberculatus</name>
    <dbReference type="NCBI Taxonomy" id="210409"/>
    <lineage>
        <taxon>Eukaryota</taxon>
        <taxon>Metazoa</taxon>
        <taxon>Ecdysozoa</taxon>
        <taxon>Arthropoda</taxon>
        <taxon>Crustacea</taxon>
        <taxon>Multicrustacea</taxon>
        <taxon>Malacostraca</taxon>
        <taxon>Eumalacostraca</taxon>
        <taxon>Eucarida</taxon>
        <taxon>Decapoda</taxon>
        <taxon>Pleocyemata</taxon>
        <taxon>Brachyura</taxon>
        <taxon>Eubrachyura</taxon>
        <taxon>Portunoidea</taxon>
        <taxon>Portunidae</taxon>
        <taxon>Portuninae</taxon>
        <taxon>Portunus</taxon>
    </lineage>
</organism>
<dbReference type="AlphaFoldDB" id="A0A5B7H7I3"/>
<name>A0A5B7H7I3_PORTR</name>
<proteinExistence type="predicted"/>
<comment type="caution">
    <text evidence="2">The sequence shown here is derived from an EMBL/GenBank/DDBJ whole genome shotgun (WGS) entry which is preliminary data.</text>
</comment>
<feature type="region of interest" description="Disordered" evidence="1">
    <location>
        <begin position="1"/>
        <end position="27"/>
    </location>
</feature>
<accession>A0A5B7H7I3</accession>
<gene>
    <name evidence="2" type="ORF">E2C01_059915</name>
</gene>
<feature type="compositionally biased region" description="Basic and acidic residues" evidence="1">
    <location>
        <begin position="1"/>
        <end position="10"/>
    </location>
</feature>
<evidence type="ECO:0000313" key="2">
    <source>
        <dbReference type="EMBL" id="MPC65779.1"/>
    </source>
</evidence>
<keyword evidence="3" id="KW-1185">Reference proteome</keyword>
<protein>
    <submittedName>
        <fullName evidence="2">Uncharacterized protein</fullName>
    </submittedName>
</protein>
<sequence length="62" mass="6908">MLRKAEKDGEQIEDPSGQHANPPYKPLLTKKTMGMIIATSKVLTEIYSQREGLTVLQPPDGR</sequence>
<evidence type="ECO:0000256" key="1">
    <source>
        <dbReference type="SAM" id="MobiDB-lite"/>
    </source>
</evidence>